<feature type="transmembrane region" description="Helical" evidence="1">
    <location>
        <begin position="86"/>
        <end position="104"/>
    </location>
</feature>
<dbReference type="Proteomes" id="UP000198362">
    <property type="component" value="Unassembled WGS sequence"/>
</dbReference>
<evidence type="ECO:0000313" key="4">
    <source>
        <dbReference type="Proteomes" id="UP000198362"/>
    </source>
</evidence>
<dbReference type="InterPro" id="IPR036691">
    <property type="entry name" value="Endo/exonu/phosph_ase_sf"/>
</dbReference>
<reference evidence="3 4" key="1">
    <citation type="submission" date="2017-06" db="EMBL/GenBank/DDBJ databases">
        <authorList>
            <person name="Kim H.J."/>
            <person name="Triplett B.A."/>
        </authorList>
    </citation>
    <scope>NUCLEOTIDE SEQUENCE [LARGE SCALE GENOMIC DNA]</scope>
    <source>
        <strain evidence="3 4">CGMCC 4.5593</strain>
    </source>
</reference>
<keyword evidence="1" id="KW-0472">Membrane</keyword>
<organism evidence="3 4">
    <name type="scientific">Asanoa hainanensis</name>
    <dbReference type="NCBI Taxonomy" id="560556"/>
    <lineage>
        <taxon>Bacteria</taxon>
        <taxon>Bacillati</taxon>
        <taxon>Actinomycetota</taxon>
        <taxon>Actinomycetes</taxon>
        <taxon>Micromonosporales</taxon>
        <taxon>Micromonosporaceae</taxon>
        <taxon>Asanoa</taxon>
    </lineage>
</organism>
<feature type="domain" description="Endonuclease/exonuclease/phosphatase" evidence="2">
    <location>
        <begin position="119"/>
        <end position="328"/>
    </location>
</feature>
<dbReference type="Pfam" id="PF03372">
    <property type="entry name" value="Exo_endo_phos"/>
    <property type="match status" value="1"/>
</dbReference>
<dbReference type="SUPFAM" id="SSF56219">
    <property type="entry name" value="DNase I-like"/>
    <property type="match status" value="1"/>
</dbReference>
<dbReference type="AlphaFoldDB" id="A0A239PE24"/>
<accession>A0A239PE24</accession>
<keyword evidence="3" id="KW-0540">Nuclease</keyword>
<dbReference type="GO" id="GO:0004527">
    <property type="term" value="F:exonuclease activity"/>
    <property type="evidence" value="ECO:0007669"/>
    <property type="project" value="UniProtKB-KW"/>
</dbReference>
<protein>
    <submittedName>
        <fullName evidence="3">Metal-dependent hydrolase, endonuclease/exonuclease/phosphatase family</fullName>
    </submittedName>
</protein>
<dbReference type="Gene3D" id="3.60.10.10">
    <property type="entry name" value="Endonuclease/exonuclease/phosphatase"/>
    <property type="match status" value="1"/>
</dbReference>
<feature type="transmembrane region" description="Helical" evidence="1">
    <location>
        <begin position="61"/>
        <end position="79"/>
    </location>
</feature>
<keyword evidence="3" id="KW-0378">Hydrolase</keyword>
<evidence type="ECO:0000256" key="1">
    <source>
        <dbReference type="SAM" id="Phobius"/>
    </source>
</evidence>
<keyword evidence="4" id="KW-1185">Reference proteome</keyword>
<gene>
    <name evidence="3" type="ORF">SAMN05421812_12186</name>
</gene>
<keyword evidence="1" id="KW-1133">Transmembrane helix</keyword>
<evidence type="ECO:0000259" key="2">
    <source>
        <dbReference type="Pfam" id="PF03372"/>
    </source>
</evidence>
<keyword evidence="3" id="KW-0255">Endonuclease</keyword>
<dbReference type="EMBL" id="FZPH01000021">
    <property type="protein sequence ID" value="SNT65316.1"/>
    <property type="molecule type" value="Genomic_DNA"/>
</dbReference>
<keyword evidence="3" id="KW-0269">Exonuclease</keyword>
<sequence>MVSVLCVKTARQQIIAAAPDQRGRSVAAAVACWLTVTPGAALAAVRLAGWERGPLVHLVAYTPYAAGLSVLPLVGALALRRWKAAAVAALSLAALAGVVLPRAVPGLAADAGGPRLRVMTANIKHGEADPAVLVDLVREHKIDVLAVQELNSGFIAAFDAAGIGAELPHRIVDDPAIYVNGGLYSRLPLTGTGIHQHESGFTQAYATVTLPGGAPLVIESVHSCAPLSLADVPCWFAGMRGQRPATPDGPIRLLMGDFNATLDHEPMRALLATGYRDAGATAGHGLSGTWRPIDHGFSLPPIAIDHILVDPRVAIREYAVWPLPGSDHSAVFAEISLPSL</sequence>
<proteinExistence type="predicted"/>
<dbReference type="InterPro" id="IPR005135">
    <property type="entry name" value="Endo/exonuclease/phosphatase"/>
</dbReference>
<keyword evidence="1" id="KW-0812">Transmembrane</keyword>
<evidence type="ECO:0000313" key="3">
    <source>
        <dbReference type="EMBL" id="SNT65316.1"/>
    </source>
</evidence>
<dbReference type="GO" id="GO:0004519">
    <property type="term" value="F:endonuclease activity"/>
    <property type="evidence" value="ECO:0007669"/>
    <property type="project" value="UniProtKB-KW"/>
</dbReference>
<feature type="transmembrane region" description="Helical" evidence="1">
    <location>
        <begin position="26"/>
        <end position="49"/>
    </location>
</feature>
<name>A0A239PE24_9ACTN</name>